<keyword evidence="2 7" id="KW-0819">tRNA processing</keyword>
<evidence type="ECO:0000313" key="9">
    <source>
        <dbReference type="EMBL" id="ASZ09471.1"/>
    </source>
</evidence>
<dbReference type="Pfam" id="PF00825">
    <property type="entry name" value="Ribonuclease_P"/>
    <property type="match status" value="1"/>
</dbReference>
<comment type="subunit">
    <text evidence="7">Consists of a catalytic RNA component (M1 or rnpB) and a protein subunit.</text>
</comment>
<evidence type="ECO:0000256" key="5">
    <source>
        <dbReference type="ARBA" id="ARBA00022801"/>
    </source>
</evidence>
<name>A0A249SPS3_9MOLU</name>
<evidence type="ECO:0000256" key="1">
    <source>
        <dbReference type="ARBA" id="ARBA00002663"/>
    </source>
</evidence>
<keyword evidence="5 7" id="KW-0378">Hydrolase</keyword>
<dbReference type="GO" id="GO:0001682">
    <property type="term" value="P:tRNA 5'-leader removal"/>
    <property type="evidence" value="ECO:0007669"/>
    <property type="project" value="UniProtKB-UniRule"/>
</dbReference>
<dbReference type="InterPro" id="IPR020568">
    <property type="entry name" value="Ribosomal_Su5_D2-typ_SF"/>
</dbReference>
<dbReference type="PANTHER" id="PTHR33992:SF1">
    <property type="entry name" value="RIBONUCLEASE P PROTEIN COMPONENT"/>
    <property type="match status" value="1"/>
</dbReference>
<dbReference type="EMBL" id="CP023173">
    <property type="protein sequence ID" value="ASZ09471.1"/>
    <property type="molecule type" value="Genomic_DNA"/>
</dbReference>
<keyword evidence="6 7" id="KW-0694">RNA-binding</keyword>
<keyword evidence="10" id="KW-1185">Reference proteome</keyword>
<comment type="function">
    <text evidence="1 7">RNaseP catalyzes the removal of the 5'-leader sequence from pre-tRNA to produce the mature 5'-terminus. It can also cleave other RNA substrates such as 4.5S RNA. The protein component plays an auxiliary but essential role in vivo by binding to the 5'-leader sequence and broadening the substrate specificity of the ribozyme.</text>
</comment>
<dbReference type="Gene3D" id="3.30.230.10">
    <property type="match status" value="1"/>
</dbReference>
<dbReference type="GO" id="GO:0030677">
    <property type="term" value="C:ribonuclease P complex"/>
    <property type="evidence" value="ECO:0007669"/>
    <property type="project" value="TreeGrafter"/>
</dbReference>
<organism evidence="9 10">
    <name type="scientific">Mesoplasma chauliocola</name>
    <dbReference type="NCBI Taxonomy" id="216427"/>
    <lineage>
        <taxon>Bacteria</taxon>
        <taxon>Bacillati</taxon>
        <taxon>Mycoplasmatota</taxon>
        <taxon>Mollicutes</taxon>
        <taxon>Entomoplasmatales</taxon>
        <taxon>Entomoplasmataceae</taxon>
        <taxon>Mesoplasma</taxon>
    </lineage>
</organism>
<keyword evidence="3 7" id="KW-0540">Nuclease</keyword>
<evidence type="ECO:0000256" key="6">
    <source>
        <dbReference type="ARBA" id="ARBA00022884"/>
    </source>
</evidence>
<dbReference type="GO" id="GO:0000049">
    <property type="term" value="F:tRNA binding"/>
    <property type="evidence" value="ECO:0007669"/>
    <property type="project" value="UniProtKB-UniRule"/>
</dbReference>
<dbReference type="GO" id="GO:0042781">
    <property type="term" value="F:3'-tRNA processing endoribonuclease activity"/>
    <property type="evidence" value="ECO:0007669"/>
    <property type="project" value="TreeGrafter"/>
</dbReference>
<comment type="catalytic activity">
    <reaction evidence="7">
        <text>Endonucleolytic cleavage of RNA, removing 5'-extranucleotides from tRNA precursor.</text>
        <dbReference type="EC" id="3.1.26.5"/>
    </reaction>
</comment>
<keyword evidence="4 7" id="KW-0255">Endonuclease</keyword>
<dbReference type="InterPro" id="IPR000100">
    <property type="entry name" value="RNase_P"/>
</dbReference>
<dbReference type="HAMAP" id="MF_00227">
    <property type="entry name" value="RNase_P"/>
    <property type="match status" value="1"/>
</dbReference>
<dbReference type="SUPFAM" id="SSF54211">
    <property type="entry name" value="Ribosomal protein S5 domain 2-like"/>
    <property type="match status" value="1"/>
</dbReference>
<evidence type="ECO:0000256" key="2">
    <source>
        <dbReference type="ARBA" id="ARBA00022694"/>
    </source>
</evidence>
<dbReference type="STRING" id="1336232.GCA_000518825_00814"/>
<accession>A0A249SPS3</accession>
<evidence type="ECO:0000256" key="8">
    <source>
        <dbReference type="NCBIfam" id="TIGR00188"/>
    </source>
</evidence>
<reference evidence="9 10" key="1">
    <citation type="submission" date="2017-08" db="EMBL/GenBank/DDBJ databases">
        <title>Complete Genome Sequence of Mesoplasma chauliocola.</title>
        <authorList>
            <person name="Knight T.F.Jr."/>
            <person name="Citino T."/>
        </authorList>
    </citation>
    <scope>NUCLEOTIDE SEQUENCE [LARGE SCALE GENOMIC DNA]</scope>
    <source>
        <strain evidence="9 10">CHPA-2</strain>
    </source>
</reference>
<protein>
    <recommendedName>
        <fullName evidence="7 8">Ribonuclease P protein component</fullName>
        <shortName evidence="7">RNase P protein</shortName>
        <shortName evidence="7">RNaseP protein</shortName>
        <ecNumber evidence="7 8">3.1.26.5</ecNumber>
    </recommendedName>
    <alternativeName>
        <fullName evidence="7">Protein C5</fullName>
    </alternativeName>
</protein>
<dbReference type="AlphaFoldDB" id="A0A249SPS3"/>
<dbReference type="KEGG" id="mchc:CK556_03840"/>
<sequence>MKNKKIIKKNFEFQEIIAKQEFQRNSSFVIYYLKNERDYFRYGISVGKKIGNAVLRNKIKRQIRMMIQDCMKSFPEFSYDIVIIARNRMTQNTYDQNLKELKKLINRFLK</sequence>
<dbReference type="NCBIfam" id="TIGR00188">
    <property type="entry name" value="rnpA"/>
    <property type="match status" value="1"/>
</dbReference>
<evidence type="ECO:0000256" key="4">
    <source>
        <dbReference type="ARBA" id="ARBA00022759"/>
    </source>
</evidence>
<evidence type="ECO:0000313" key="10">
    <source>
        <dbReference type="Proteomes" id="UP000232229"/>
    </source>
</evidence>
<evidence type="ECO:0000256" key="3">
    <source>
        <dbReference type="ARBA" id="ARBA00022722"/>
    </source>
</evidence>
<dbReference type="InterPro" id="IPR020539">
    <property type="entry name" value="RNase_P_CS"/>
</dbReference>
<dbReference type="RefSeq" id="WP_027875861.1">
    <property type="nucleotide sequence ID" value="NZ_CP023173.1"/>
</dbReference>
<dbReference type="InterPro" id="IPR014721">
    <property type="entry name" value="Ribsml_uS5_D2-typ_fold_subgr"/>
</dbReference>
<proteinExistence type="inferred from homology"/>
<evidence type="ECO:0000256" key="7">
    <source>
        <dbReference type="HAMAP-Rule" id="MF_00227"/>
    </source>
</evidence>
<comment type="similarity">
    <text evidence="7">Belongs to the RnpA family.</text>
</comment>
<dbReference type="EC" id="3.1.26.5" evidence="7 8"/>
<dbReference type="PANTHER" id="PTHR33992">
    <property type="entry name" value="RIBONUCLEASE P PROTEIN COMPONENT"/>
    <property type="match status" value="1"/>
</dbReference>
<dbReference type="GO" id="GO:0004526">
    <property type="term" value="F:ribonuclease P activity"/>
    <property type="evidence" value="ECO:0007669"/>
    <property type="project" value="UniProtKB-UniRule"/>
</dbReference>
<dbReference type="PROSITE" id="PS00648">
    <property type="entry name" value="RIBONUCLEASE_P"/>
    <property type="match status" value="1"/>
</dbReference>
<gene>
    <name evidence="7 9" type="primary">rnpA</name>
    <name evidence="9" type="ORF">CK556_03840</name>
</gene>
<dbReference type="Proteomes" id="UP000232229">
    <property type="component" value="Chromosome"/>
</dbReference>